<dbReference type="Ensembl" id="ENSANIT00000022105.1">
    <property type="protein sequence ID" value="ENSANIP00000021398.1"/>
    <property type="gene ID" value="ENSANIG00000014542.1"/>
</dbReference>
<sequence>MGSGGRCRAPVPGSRGSDRFPCGQGAAMGGRNKKQRAGSAARTASAATAAARARAAAEAGAAAPEAGSRAAPRPPPASKEPRVKQGPKTYSFSSTTDSSAAANLDKSVLKVMINGNLEKRIIDVINDHKNQNDDKGMISRRLTAKKLQDVYMALQRFSFKTDHIEEAMKNTLLYGGDLHSALDWLCLNLPDDALPEGFSQQFEEQQQKPRAKFCSPVSQREPPPHSVDNKKKENGPETKEMNGGKEKEVSMKEWILRYAEQQSDEEKNESVKESDEEKFDPVRQNNTL</sequence>
<accession>A0A8B9RZ41</accession>
<dbReference type="InterPro" id="IPR056890">
    <property type="entry name" value="UBA_DHX29-like"/>
</dbReference>
<feature type="domain" description="ATP-dependent RNA helicase DHX29-like UBA" evidence="2">
    <location>
        <begin position="146"/>
        <end position="200"/>
    </location>
</feature>
<feature type="region of interest" description="Disordered" evidence="1">
    <location>
        <begin position="1"/>
        <end position="97"/>
    </location>
</feature>
<dbReference type="GO" id="GO:0016787">
    <property type="term" value="F:hydrolase activity"/>
    <property type="evidence" value="ECO:0007669"/>
    <property type="project" value="UniProtKB-KW"/>
</dbReference>
<dbReference type="GO" id="GO:0004386">
    <property type="term" value="F:helicase activity"/>
    <property type="evidence" value="ECO:0007669"/>
    <property type="project" value="UniProtKB-KW"/>
</dbReference>
<evidence type="ECO:0000259" key="2">
    <source>
        <dbReference type="Pfam" id="PF24899"/>
    </source>
</evidence>
<feature type="compositionally biased region" description="Low complexity" evidence="1">
    <location>
        <begin position="37"/>
        <end position="71"/>
    </location>
</feature>
<evidence type="ECO:0000313" key="3">
    <source>
        <dbReference type="Ensembl" id="ENSANIP00000021398.1"/>
    </source>
</evidence>
<dbReference type="Pfam" id="PF24899">
    <property type="entry name" value="UBA_DHX29"/>
    <property type="match status" value="1"/>
</dbReference>
<name>A0A8B9RZ41_9AVES</name>
<dbReference type="AlphaFoldDB" id="A0A8B9RZ41"/>
<evidence type="ECO:0000313" key="4">
    <source>
        <dbReference type="Proteomes" id="UP000694541"/>
    </source>
</evidence>
<protein>
    <recommendedName>
        <fullName evidence="2">ATP-dependent RNA helicase DHX29-like UBA domain-containing protein</fullName>
    </recommendedName>
</protein>
<feature type="region of interest" description="Disordered" evidence="1">
    <location>
        <begin position="199"/>
        <end position="288"/>
    </location>
</feature>
<evidence type="ECO:0000256" key="1">
    <source>
        <dbReference type="SAM" id="MobiDB-lite"/>
    </source>
</evidence>
<reference evidence="3" key="1">
    <citation type="submission" date="2025-08" db="UniProtKB">
        <authorList>
            <consortium name="Ensembl"/>
        </authorList>
    </citation>
    <scope>IDENTIFICATION</scope>
</reference>
<feature type="compositionally biased region" description="Basic and acidic residues" evidence="1">
    <location>
        <begin position="264"/>
        <end position="281"/>
    </location>
</feature>
<dbReference type="Proteomes" id="UP000694541">
    <property type="component" value="Unplaced"/>
</dbReference>
<organism evidence="3 4">
    <name type="scientific">Accipiter nisus</name>
    <name type="common">Eurasian sparrowhawk</name>
    <dbReference type="NCBI Taxonomy" id="211598"/>
    <lineage>
        <taxon>Eukaryota</taxon>
        <taxon>Metazoa</taxon>
        <taxon>Chordata</taxon>
        <taxon>Craniata</taxon>
        <taxon>Vertebrata</taxon>
        <taxon>Euteleostomi</taxon>
        <taxon>Archelosauria</taxon>
        <taxon>Archosauria</taxon>
        <taxon>Dinosauria</taxon>
        <taxon>Saurischia</taxon>
        <taxon>Theropoda</taxon>
        <taxon>Coelurosauria</taxon>
        <taxon>Aves</taxon>
        <taxon>Neognathae</taxon>
        <taxon>Neoaves</taxon>
        <taxon>Telluraves</taxon>
        <taxon>Accipitrimorphae</taxon>
        <taxon>Accipitriformes</taxon>
        <taxon>Accipitridae</taxon>
        <taxon>Accipitrinae</taxon>
        <taxon>Accipiter</taxon>
    </lineage>
</organism>
<proteinExistence type="predicted"/>
<keyword evidence="4" id="KW-1185">Reference proteome</keyword>
<reference evidence="3" key="2">
    <citation type="submission" date="2025-09" db="UniProtKB">
        <authorList>
            <consortium name="Ensembl"/>
        </authorList>
    </citation>
    <scope>IDENTIFICATION</scope>
</reference>
<feature type="compositionally biased region" description="Basic and acidic residues" evidence="1">
    <location>
        <begin position="227"/>
        <end position="255"/>
    </location>
</feature>